<reference evidence="6 7" key="2">
    <citation type="journal article" date="2019" name="G3 (Bethesda)">
        <title>Hybrid Assembly of the Genome of the Entomopathogenic Nematode Steinernema carpocapsae Identifies the X-Chromosome.</title>
        <authorList>
            <person name="Serra L."/>
            <person name="Macchietto M."/>
            <person name="Macias-Munoz A."/>
            <person name="McGill C.J."/>
            <person name="Rodriguez I.M."/>
            <person name="Rodriguez B."/>
            <person name="Murad R."/>
            <person name="Mortazavi A."/>
        </authorList>
    </citation>
    <scope>NUCLEOTIDE SEQUENCE [LARGE SCALE GENOMIC DNA]</scope>
    <source>
        <strain evidence="6 7">ALL</strain>
    </source>
</reference>
<gene>
    <name evidence="6" type="ORF">L596_021061</name>
</gene>
<dbReference type="GO" id="GO:0008716">
    <property type="term" value="F:D-alanine-D-alanine ligase activity"/>
    <property type="evidence" value="ECO:0007669"/>
    <property type="project" value="InterPro"/>
</dbReference>
<comment type="caution">
    <text evidence="6">The sequence shown here is derived from an EMBL/GenBank/DDBJ whole genome shotgun (WGS) entry which is preliminary data.</text>
</comment>
<evidence type="ECO:0000256" key="4">
    <source>
        <dbReference type="PROSITE-ProRule" id="PRU00409"/>
    </source>
</evidence>
<dbReference type="OrthoDB" id="5801825at2759"/>
<evidence type="ECO:0000259" key="5">
    <source>
        <dbReference type="PROSITE" id="PS50975"/>
    </source>
</evidence>
<dbReference type="InterPro" id="IPR011761">
    <property type="entry name" value="ATP-grasp"/>
</dbReference>
<dbReference type="PANTHER" id="PTHR43585">
    <property type="entry name" value="FUMIPYRROLE BIOSYNTHESIS PROTEIN C"/>
    <property type="match status" value="1"/>
</dbReference>
<organism evidence="6 7">
    <name type="scientific">Steinernema carpocapsae</name>
    <name type="common">Entomopathogenic nematode</name>
    <dbReference type="NCBI Taxonomy" id="34508"/>
    <lineage>
        <taxon>Eukaryota</taxon>
        <taxon>Metazoa</taxon>
        <taxon>Ecdysozoa</taxon>
        <taxon>Nematoda</taxon>
        <taxon>Chromadorea</taxon>
        <taxon>Rhabditida</taxon>
        <taxon>Tylenchina</taxon>
        <taxon>Panagrolaimomorpha</taxon>
        <taxon>Strongyloidoidea</taxon>
        <taxon>Steinernematidae</taxon>
        <taxon>Steinernema</taxon>
    </lineage>
</organism>
<evidence type="ECO:0000313" key="6">
    <source>
        <dbReference type="EMBL" id="TKR73790.1"/>
    </source>
</evidence>
<dbReference type="PANTHER" id="PTHR43585:SF2">
    <property type="entry name" value="ATP-GRASP ENZYME FSQD"/>
    <property type="match status" value="1"/>
</dbReference>
<dbReference type="InterPro" id="IPR013815">
    <property type="entry name" value="ATP_grasp_subdomain_1"/>
</dbReference>
<dbReference type="SUPFAM" id="SSF56059">
    <property type="entry name" value="Glutathione synthetase ATP-binding domain-like"/>
    <property type="match status" value="1"/>
</dbReference>
<sequence>MAALAIPFDNSLHYPTEKLLVSSVLGPRDRDVLSSLALTKDKVYVVVKRGQEFFSELPDLYELRPHNVGLVAFVPEKSKPNIKSTTEKCFDWIVFYDDSQTIYEGVKSLDEIQIPSLHVFGDELAELMPLEKIYLIHCEETSMSEVSRVREKLGLEGTYLEDVKHMRQKELIYELAEATGLPVPKSVHVDFSKTKDFDQILKNVMTKIGIFPMFSKPTMLVSGLGSVTLKNKEDLETWIMERLCDKHKSSYIVQEYVQGPEFSVIVVLLRNGKWKTLSVNHNLLSEETNLHKSLVKGCPLVYVSELLDKFPGMYEFVDKVIDTFNPPHPQIYLVQGMFSGRKKDPYILIEMDYRPPGTPFNHTVSAVSGVNYNTALMLAFMDEDYTAEPGSNWKPGVFASIYYPYKKGILVEHNEPPRNPQITGKIEAQWFEKPGAKMQVTTSVNDMIVWLALESSCEEERNTDIAWICKNWTPNVS</sequence>
<dbReference type="InterPro" id="IPR011095">
    <property type="entry name" value="Dala_Dala_lig_C"/>
</dbReference>
<keyword evidence="2 4" id="KW-0547">Nucleotide-binding</keyword>
<proteinExistence type="predicted"/>
<dbReference type="Gene3D" id="3.30.470.20">
    <property type="entry name" value="ATP-grasp fold, B domain"/>
    <property type="match status" value="1"/>
</dbReference>
<keyword evidence="7" id="KW-1185">Reference proteome</keyword>
<dbReference type="GO" id="GO:0046872">
    <property type="term" value="F:metal ion binding"/>
    <property type="evidence" value="ECO:0007669"/>
    <property type="project" value="InterPro"/>
</dbReference>
<evidence type="ECO:0000256" key="2">
    <source>
        <dbReference type="ARBA" id="ARBA00022741"/>
    </source>
</evidence>
<evidence type="ECO:0000313" key="7">
    <source>
        <dbReference type="Proteomes" id="UP000298663"/>
    </source>
</evidence>
<feature type="domain" description="ATP-grasp" evidence="5">
    <location>
        <begin position="173"/>
        <end position="381"/>
    </location>
</feature>
<dbReference type="PROSITE" id="PS50975">
    <property type="entry name" value="ATP_GRASP"/>
    <property type="match status" value="1"/>
</dbReference>
<dbReference type="Proteomes" id="UP000298663">
    <property type="component" value="Unassembled WGS sequence"/>
</dbReference>
<dbReference type="InterPro" id="IPR052032">
    <property type="entry name" value="ATP-dep_AA_Ligase"/>
</dbReference>
<dbReference type="Pfam" id="PF07478">
    <property type="entry name" value="Dala_Dala_lig_C"/>
    <property type="match status" value="1"/>
</dbReference>
<protein>
    <recommendedName>
        <fullName evidence="5">ATP-grasp domain-containing protein</fullName>
    </recommendedName>
</protein>
<dbReference type="Gene3D" id="3.30.1490.20">
    <property type="entry name" value="ATP-grasp fold, A domain"/>
    <property type="match status" value="1"/>
</dbReference>
<dbReference type="AlphaFoldDB" id="A0A4U5MVF0"/>
<dbReference type="GO" id="GO:0005524">
    <property type="term" value="F:ATP binding"/>
    <property type="evidence" value="ECO:0007669"/>
    <property type="project" value="UniProtKB-UniRule"/>
</dbReference>
<name>A0A4U5MVF0_STECR</name>
<accession>A0A4U5MVF0</accession>
<keyword evidence="3 4" id="KW-0067">ATP-binding</keyword>
<reference evidence="6 7" key="1">
    <citation type="journal article" date="2015" name="Genome Biol.">
        <title>Comparative genomics of Steinernema reveals deeply conserved gene regulatory networks.</title>
        <authorList>
            <person name="Dillman A.R."/>
            <person name="Macchietto M."/>
            <person name="Porter C.F."/>
            <person name="Rogers A."/>
            <person name="Williams B."/>
            <person name="Antoshechkin I."/>
            <person name="Lee M.M."/>
            <person name="Goodwin Z."/>
            <person name="Lu X."/>
            <person name="Lewis E.E."/>
            <person name="Goodrich-Blair H."/>
            <person name="Stock S.P."/>
            <person name="Adams B.J."/>
            <person name="Sternberg P.W."/>
            <person name="Mortazavi A."/>
        </authorList>
    </citation>
    <scope>NUCLEOTIDE SEQUENCE [LARGE SCALE GENOMIC DNA]</scope>
    <source>
        <strain evidence="6 7">ALL</strain>
    </source>
</reference>
<keyword evidence="1" id="KW-0436">Ligase</keyword>
<evidence type="ECO:0000256" key="3">
    <source>
        <dbReference type="ARBA" id="ARBA00022840"/>
    </source>
</evidence>
<evidence type="ECO:0000256" key="1">
    <source>
        <dbReference type="ARBA" id="ARBA00022598"/>
    </source>
</evidence>
<dbReference type="EMBL" id="AZBU02000006">
    <property type="protein sequence ID" value="TKR73790.1"/>
    <property type="molecule type" value="Genomic_DNA"/>
</dbReference>